<proteinExistence type="predicted"/>
<feature type="non-terminal residue" evidence="1">
    <location>
        <position position="169"/>
    </location>
</feature>
<dbReference type="AlphaFoldDB" id="A0A6A5VY77"/>
<keyword evidence="2" id="KW-1185">Reference proteome</keyword>
<dbReference type="SUPFAM" id="SSF50370">
    <property type="entry name" value="Ricin B-like lectins"/>
    <property type="match status" value="1"/>
</dbReference>
<dbReference type="EMBL" id="ML977657">
    <property type="protein sequence ID" value="KAF1994503.1"/>
    <property type="molecule type" value="Genomic_DNA"/>
</dbReference>
<evidence type="ECO:0008006" key="3">
    <source>
        <dbReference type="Google" id="ProtNLM"/>
    </source>
</evidence>
<dbReference type="OrthoDB" id="4158815at2759"/>
<dbReference type="CDD" id="cd00161">
    <property type="entry name" value="beta-trefoil_Ricin-like"/>
    <property type="match status" value="1"/>
</dbReference>
<organism evidence="1 2">
    <name type="scientific">Amniculicola lignicola CBS 123094</name>
    <dbReference type="NCBI Taxonomy" id="1392246"/>
    <lineage>
        <taxon>Eukaryota</taxon>
        <taxon>Fungi</taxon>
        <taxon>Dikarya</taxon>
        <taxon>Ascomycota</taxon>
        <taxon>Pezizomycotina</taxon>
        <taxon>Dothideomycetes</taxon>
        <taxon>Pleosporomycetidae</taxon>
        <taxon>Pleosporales</taxon>
        <taxon>Amniculicolaceae</taxon>
        <taxon>Amniculicola</taxon>
    </lineage>
</organism>
<protein>
    <recommendedName>
        <fullName evidence="3">Ricin B lectin domain-containing protein</fullName>
    </recommendedName>
</protein>
<reference evidence="1" key="1">
    <citation type="journal article" date="2020" name="Stud. Mycol.">
        <title>101 Dothideomycetes genomes: a test case for predicting lifestyles and emergence of pathogens.</title>
        <authorList>
            <person name="Haridas S."/>
            <person name="Albert R."/>
            <person name="Binder M."/>
            <person name="Bloem J."/>
            <person name="Labutti K."/>
            <person name="Salamov A."/>
            <person name="Andreopoulos B."/>
            <person name="Baker S."/>
            <person name="Barry K."/>
            <person name="Bills G."/>
            <person name="Bluhm B."/>
            <person name="Cannon C."/>
            <person name="Castanera R."/>
            <person name="Culley D."/>
            <person name="Daum C."/>
            <person name="Ezra D."/>
            <person name="Gonzalez J."/>
            <person name="Henrissat B."/>
            <person name="Kuo A."/>
            <person name="Liang C."/>
            <person name="Lipzen A."/>
            <person name="Lutzoni F."/>
            <person name="Magnuson J."/>
            <person name="Mondo S."/>
            <person name="Nolan M."/>
            <person name="Ohm R."/>
            <person name="Pangilinan J."/>
            <person name="Park H.-J."/>
            <person name="Ramirez L."/>
            <person name="Alfaro M."/>
            <person name="Sun H."/>
            <person name="Tritt A."/>
            <person name="Yoshinaga Y."/>
            <person name="Zwiers L.-H."/>
            <person name="Turgeon B."/>
            <person name="Goodwin S."/>
            <person name="Spatafora J."/>
            <person name="Crous P."/>
            <person name="Grigoriev I."/>
        </authorList>
    </citation>
    <scope>NUCLEOTIDE SEQUENCE</scope>
    <source>
        <strain evidence="1">CBS 123094</strain>
    </source>
</reference>
<name>A0A6A5VY77_9PLEO</name>
<feature type="non-terminal residue" evidence="1">
    <location>
        <position position="1"/>
    </location>
</feature>
<accession>A0A6A5VY77</accession>
<evidence type="ECO:0000313" key="1">
    <source>
        <dbReference type="EMBL" id="KAF1994503.1"/>
    </source>
</evidence>
<dbReference type="Proteomes" id="UP000799779">
    <property type="component" value="Unassembled WGS sequence"/>
</dbReference>
<evidence type="ECO:0000313" key="2">
    <source>
        <dbReference type="Proteomes" id="UP000799779"/>
    </source>
</evidence>
<dbReference type="Gene3D" id="2.80.10.50">
    <property type="match status" value="1"/>
</dbReference>
<sequence>LLTMRLDPNSWFRLTTATTMTSQLSMVGTFPYMDGNKGPVSFATADNDAPVQNWHLYPVGASYVLRTRASGPEGYLGIIPTLNVNGTVKQIKPWILNLTETDAAMLWKLRAWDDGTFSLSNSACGHNCYLDFTGTESISISTNVTQPQPGQVFSLVQLGKINDPAFSTV</sequence>
<dbReference type="InterPro" id="IPR035992">
    <property type="entry name" value="Ricin_B-like_lectins"/>
</dbReference>
<gene>
    <name evidence="1" type="ORF">P154DRAFT_413839</name>
</gene>